<evidence type="ECO:0000313" key="3">
    <source>
        <dbReference type="Proteomes" id="UP000823786"/>
    </source>
</evidence>
<evidence type="ECO:0000313" key="2">
    <source>
        <dbReference type="EMBL" id="MBP1861610.1"/>
    </source>
</evidence>
<name>A0ABS4EUH9_9HYPH</name>
<dbReference type="Gene3D" id="1.10.10.10">
    <property type="entry name" value="Winged helix-like DNA-binding domain superfamily/Winged helix DNA-binding domain"/>
    <property type="match status" value="1"/>
</dbReference>
<dbReference type="PROSITE" id="PS50043">
    <property type="entry name" value="HTH_LUXR_2"/>
    <property type="match status" value="1"/>
</dbReference>
<evidence type="ECO:0000259" key="1">
    <source>
        <dbReference type="PROSITE" id="PS50043"/>
    </source>
</evidence>
<dbReference type="GO" id="GO:0003677">
    <property type="term" value="F:DNA binding"/>
    <property type="evidence" value="ECO:0007669"/>
    <property type="project" value="UniProtKB-KW"/>
</dbReference>
<accession>A0ABS4EUH9</accession>
<dbReference type="InterPro" id="IPR016032">
    <property type="entry name" value="Sig_transdc_resp-reg_C-effctor"/>
</dbReference>
<gene>
    <name evidence="2" type="ORF">J2Z75_005139</name>
</gene>
<reference evidence="2 3" key="1">
    <citation type="submission" date="2021-03" db="EMBL/GenBank/DDBJ databases">
        <title>Genomic Encyclopedia of Type Strains, Phase IV (KMG-IV): sequencing the most valuable type-strain genomes for metagenomic binning, comparative biology and taxonomic classification.</title>
        <authorList>
            <person name="Goeker M."/>
        </authorList>
    </citation>
    <scope>NUCLEOTIDE SEQUENCE [LARGE SCALE GENOMIC DNA]</scope>
    <source>
        <strain evidence="2 3">DSM 26427</strain>
    </source>
</reference>
<dbReference type="InterPro" id="IPR000792">
    <property type="entry name" value="Tscrpt_reg_LuxR_C"/>
</dbReference>
<feature type="domain" description="HTH luxR-type" evidence="1">
    <location>
        <begin position="1"/>
        <end position="42"/>
    </location>
</feature>
<dbReference type="InterPro" id="IPR036388">
    <property type="entry name" value="WH-like_DNA-bd_sf"/>
</dbReference>
<keyword evidence="2" id="KW-0238">DNA-binding</keyword>
<organism evidence="2 3">
    <name type="scientific">Rhizobium herbae</name>
    <dbReference type="NCBI Taxonomy" id="508661"/>
    <lineage>
        <taxon>Bacteria</taxon>
        <taxon>Pseudomonadati</taxon>
        <taxon>Pseudomonadota</taxon>
        <taxon>Alphaproteobacteria</taxon>
        <taxon>Hyphomicrobiales</taxon>
        <taxon>Rhizobiaceae</taxon>
        <taxon>Rhizobium/Agrobacterium group</taxon>
        <taxon>Rhizobium</taxon>
    </lineage>
</organism>
<protein>
    <submittedName>
        <fullName evidence="2">DNA-binding CsgD family transcriptional regulator</fullName>
    </submittedName>
</protein>
<proteinExistence type="predicted"/>
<sequence length="44" mass="4772">MREAATLLGIKYSSARSYLDNARDKLGAVSLIQAVAIATRLHLI</sequence>
<dbReference type="EMBL" id="JAGGJV010000011">
    <property type="protein sequence ID" value="MBP1861610.1"/>
    <property type="molecule type" value="Genomic_DNA"/>
</dbReference>
<comment type="caution">
    <text evidence="2">The sequence shown here is derived from an EMBL/GenBank/DDBJ whole genome shotgun (WGS) entry which is preliminary data.</text>
</comment>
<dbReference type="Proteomes" id="UP000823786">
    <property type="component" value="Unassembled WGS sequence"/>
</dbReference>
<keyword evidence="3" id="KW-1185">Reference proteome</keyword>
<dbReference type="SUPFAM" id="SSF46894">
    <property type="entry name" value="C-terminal effector domain of the bipartite response regulators"/>
    <property type="match status" value="1"/>
</dbReference>